<evidence type="ECO:0000313" key="2">
    <source>
        <dbReference type="Proteomes" id="UP000244005"/>
    </source>
</evidence>
<dbReference type="AlphaFoldDB" id="A0A2R6XRI2"/>
<organism evidence="1 2">
    <name type="scientific">Marchantia polymorpha</name>
    <name type="common">Common liverwort</name>
    <name type="synonym">Marchantia aquatica</name>
    <dbReference type="NCBI Taxonomy" id="3197"/>
    <lineage>
        <taxon>Eukaryota</taxon>
        <taxon>Viridiplantae</taxon>
        <taxon>Streptophyta</taxon>
        <taxon>Embryophyta</taxon>
        <taxon>Marchantiophyta</taxon>
        <taxon>Marchantiopsida</taxon>
        <taxon>Marchantiidae</taxon>
        <taxon>Marchantiales</taxon>
        <taxon>Marchantiaceae</taxon>
        <taxon>Marchantia</taxon>
    </lineage>
</organism>
<sequence>MFWCKHPVRGSARREKIVSRSHQTYHTGYLPCSKFLRYWLQLLVSPEFPHPRHEIDPNDFIHVDEIVPCV</sequence>
<proteinExistence type="predicted"/>
<dbReference type="Gramene" id="Mp1g03440.1">
    <property type="protein sequence ID" value="Mp1g03440.1.cds1"/>
    <property type="gene ID" value="Mp1g03440"/>
</dbReference>
<reference evidence="2" key="1">
    <citation type="journal article" date="2017" name="Cell">
        <title>Insights into land plant evolution garnered from the Marchantia polymorpha genome.</title>
        <authorList>
            <person name="Bowman J.L."/>
            <person name="Kohchi T."/>
            <person name="Yamato K.T."/>
            <person name="Jenkins J."/>
            <person name="Shu S."/>
            <person name="Ishizaki K."/>
            <person name="Yamaoka S."/>
            <person name="Nishihama R."/>
            <person name="Nakamura Y."/>
            <person name="Berger F."/>
            <person name="Adam C."/>
            <person name="Aki S.S."/>
            <person name="Althoff F."/>
            <person name="Araki T."/>
            <person name="Arteaga-Vazquez M.A."/>
            <person name="Balasubrmanian S."/>
            <person name="Barry K."/>
            <person name="Bauer D."/>
            <person name="Boehm C.R."/>
            <person name="Briginshaw L."/>
            <person name="Caballero-Perez J."/>
            <person name="Catarino B."/>
            <person name="Chen F."/>
            <person name="Chiyoda S."/>
            <person name="Chovatia M."/>
            <person name="Davies K.M."/>
            <person name="Delmans M."/>
            <person name="Demura T."/>
            <person name="Dierschke T."/>
            <person name="Dolan L."/>
            <person name="Dorantes-Acosta A.E."/>
            <person name="Eklund D.M."/>
            <person name="Florent S.N."/>
            <person name="Flores-Sandoval E."/>
            <person name="Fujiyama A."/>
            <person name="Fukuzawa H."/>
            <person name="Galik B."/>
            <person name="Grimanelli D."/>
            <person name="Grimwood J."/>
            <person name="Grossniklaus U."/>
            <person name="Hamada T."/>
            <person name="Haseloff J."/>
            <person name="Hetherington A.J."/>
            <person name="Higo A."/>
            <person name="Hirakawa Y."/>
            <person name="Hundley H.N."/>
            <person name="Ikeda Y."/>
            <person name="Inoue K."/>
            <person name="Inoue S.I."/>
            <person name="Ishida S."/>
            <person name="Jia Q."/>
            <person name="Kakita M."/>
            <person name="Kanazawa T."/>
            <person name="Kawai Y."/>
            <person name="Kawashima T."/>
            <person name="Kennedy M."/>
            <person name="Kinose K."/>
            <person name="Kinoshita T."/>
            <person name="Kohara Y."/>
            <person name="Koide E."/>
            <person name="Komatsu K."/>
            <person name="Kopischke S."/>
            <person name="Kubo M."/>
            <person name="Kyozuka J."/>
            <person name="Lagercrantz U."/>
            <person name="Lin S.S."/>
            <person name="Lindquist E."/>
            <person name="Lipzen A.M."/>
            <person name="Lu C.W."/>
            <person name="De Luna E."/>
            <person name="Martienssen R.A."/>
            <person name="Minamino N."/>
            <person name="Mizutani M."/>
            <person name="Mizutani M."/>
            <person name="Mochizuki N."/>
            <person name="Monte I."/>
            <person name="Mosher R."/>
            <person name="Nagasaki H."/>
            <person name="Nakagami H."/>
            <person name="Naramoto S."/>
            <person name="Nishitani K."/>
            <person name="Ohtani M."/>
            <person name="Okamoto T."/>
            <person name="Okumura M."/>
            <person name="Phillips J."/>
            <person name="Pollak B."/>
            <person name="Reinders A."/>
            <person name="Rovekamp M."/>
            <person name="Sano R."/>
            <person name="Sawa S."/>
            <person name="Schmid M.W."/>
            <person name="Shirakawa M."/>
            <person name="Solano R."/>
            <person name="Spunde A."/>
            <person name="Suetsugu N."/>
            <person name="Sugano S."/>
            <person name="Sugiyama A."/>
            <person name="Sun R."/>
            <person name="Suzuki Y."/>
            <person name="Takenaka M."/>
            <person name="Takezawa D."/>
            <person name="Tomogane H."/>
            <person name="Tsuzuki M."/>
            <person name="Ueda T."/>
            <person name="Umeda M."/>
            <person name="Ward J.M."/>
            <person name="Watanabe Y."/>
            <person name="Yazaki K."/>
            <person name="Yokoyama R."/>
            <person name="Yoshitake Y."/>
            <person name="Yotsui I."/>
            <person name="Zachgo S."/>
            <person name="Schmutz J."/>
        </authorList>
    </citation>
    <scope>NUCLEOTIDE SEQUENCE [LARGE SCALE GENOMIC DNA]</scope>
    <source>
        <strain evidence="2">Tak-1</strain>
    </source>
</reference>
<gene>
    <name evidence="1" type="ORF">MARPO_0005s0263</name>
</gene>
<dbReference type="Proteomes" id="UP000244005">
    <property type="component" value="Unassembled WGS sequence"/>
</dbReference>
<evidence type="ECO:0000313" key="1">
    <source>
        <dbReference type="EMBL" id="PTQ48646.1"/>
    </source>
</evidence>
<dbReference type="EMBL" id="KZ772677">
    <property type="protein sequence ID" value="PTQ48646.1"/>
    <property type="molecule type" value="Genomic_DNA"/>
</dbReference>
<protein>
    <submittedName>
        <fullName evidence="1">Uncharacterized protein</fullName>
    </submittedName>
</protein>
<name>A0A2R6XRI2_MARPO</name>
<keyword evidence="2" id="KW-1185">Reference proteome</keyword>
<accession>A0A2R6XRI2</accession>